<keyword evidence="4 6" id="KW-0862">Zinc</keyword>
<keyword evidence="5 6" id="KW-0482">Metalloprotease</keyword>
<dbReference type="Gene3D" id="3.30.2010.10">
    <property type="entry name" value="Metalloproteases ('zincins'), catalytic domain"/>
    <property type="match status" value="1"/>
</dbReference>
<evidence type="ECO:0000313" key="9">
    <source>
        <dbReference type="Proteomes" id="UP000825729"/>
    </source>
</evidence>
<name>A0AAV7E016_ARIFI</name>
<organism evidence="8 9">
    <name type="scientific">Aristolochia fimbriata</name>
    <name type="common">White veined hardy Dutchman's pipe vine</name>
    <dbReference type="NCBI Taxonomy" id="158543"/>
    <lineage>
        <taxon>Eukaryota</taxon>
        <taxon>Viridiplantae</taxon>
        <taxon>Streptophyta</taxon>
        <taxon>Embryophyta</taxon>
        <taxon>Tracheophyta</taxon>
        <taxon>Spermatophyta</taxon>
        <taxon>Magnoliopsida</taxon>
        <taxon>Magnoliidae</taxon>
        <taxon>Piperales</taxon>
        <taxon>Aristolochiaceae</taxon>
        <taxon>Aristolochia</taxon>
    </lineage>
</organism>
<keyword evidence="9" id="KW-1185">Reference proteome</keyword>
<evidence type="ECO:0000313" key="8">
    <source>
        <dbReference type="EMBL" id="KAG9441884.1"/>
    </source>
</evidence>
<dbReference type="PANTHER" id="PTHR10120">
    <property type="entry name" value="CAAX PRENYL PROTEASE 1"/>
    <property type="match status" value="1"/>
</dbReference>
<dbReference type="GO" id="GO:0046872">
    <property type="term" value="F:metal ion binding"/>
    <property type="evidence" value="ECO:0007669"/>
    <property type="project" value="UniProtKB-KW"/>
</dbReference>
<evidence type="ECO:0000256" key="2">
    <source>
        <dbReference type="ARBA" id="ARBA00022723"/>
    </source>
</evidence>
<evidence type="ECO:0000256" key="5">
    <source>
        <dbReference type="ARBA" id="ARBA00023049"/>
    </source>
</evidence>
<evidence type="ECO:0000256" key="4">
    <source>
        <dbReference type="ARBA" id="ARBA00022833"/>
    </source>
</evidence>
<dbReference type="CDD" id="cd07325">
    <property type="entry name" value="M48_Ste24p_like"/>
    <property type="match status" value="1"/>
</dbReference>
<dbReference type="AlphaFoldDB" id="A0AAV7E016"/>
<dbReference type="EMBL" id="JAINDJ010000007">
    <property type="protein sequence ID" value="KAG9441884.1"/>
    <property type="molecule type" value="Genomic_DNA"/>
</dbReference>
<dbReference type="InterPro" id="IPR001915">
    <property type="entry name" value="Peptidase_M48"/>
</dbReference>
<gene>
    <name evidence="8" type="ORF">H6P81_017738</name>
</gene>
<sequence length="383" mass="43041">MATLFLSSSCISRESGLLPQTFPCPQRCLYSYPRCPPKQRRYLSLRCRAAAVVFRDLQADDFRHPLDKQNTLLLRSIPGLNEIGKALLGPVTEQVMLLENIGTSVLVAQNQLSDLHQLMVEAAEILNIEAPDLYVRQSPVPNAYTLAISGRKPFVVLHTSLVELLTQRELQAVMAHELGHLKCDHGVWLTFANILTLGAYSVPGLGGLIAHSLEEQLHRWLRAAELTCDRAALLVAQDPRVVVSVLMKLAGGCPSMADQLNVDAFLDQERSYDKASSSPIGWYIRNAQTRQLSHPLPVLRAREIDEWARSNDEIQYTAFTWSKIRNFAHNNCTDAQEIIIYFDENRIRTIMQMFIVNETKSGATARAEAGRRLNCEAARKKKH</sequence>
<evidence type="ECO:0000256" key="6">
    <source>
        <dbReference type="RuleBase" id="RU003983"/>
    </source>
</evidence>
<comment type="similarity">
    <text evidence="6">Belongs to the peptidase M48 family.</text>
</comment>
<protein>
    <recommendedName>
        <fullName evidence="7">Peptidase M48 domain-containing protein</fullName>
    </recommendedName>
</protein>
<keyword evidence="3 6" id="KW-0378">Hydrolase</keyword>
<reference evidence="8 9" key="1">
    <citation type="submission" date="2021-07" db="EMBL/GenBank/DDBJ databases">
        <title>The Aristolochia fimbriata genome: insights into angiosperm evolution, floral development and chemical biosynthesis.</title>
        <authorList>
            <person name="Jiao Y."/>
        </authorList>
    </citation>
    <scope>NUCLEOTIDE SEQUENCE [LARGE SCALE GENOMIC DNA]</scope>
    <source>
        <strain evidence="8">IBCAS-2021</strain>
        <tissue evidence="8">Leaf</tissue>
    </source>
</reference>
<dbReference type="GO" id="GO:0004222">
    <property type="term" value="F:metalloendopeptidase activity"/>
    <property type="evidence" value="ECO:0007669"/>
    <property type="project" value="InterPro"/>
</dbReference>
<dbReference type="GO" id="GO:0006508">
    <property type="term" value="P:proteolysis"/>
    <property type="evidence" value="ECO:0007669"/>
    <property type="project" value="UniProtKB-KW"/>
</dbReference>
<dbReference type="FunFam" id="3.30.2010.10:FF:000007">
    <property type="entry name" value="Peptidase M48 family protein"/>
    <property type="match status" value="1"/>
</dbReference>
<dbReference type="Proteomes" id="UP000825729">
    <property type="component" value="Unassembled WGS sequence"/>
</dbReference>
<keyword evidence="1 6" id="KW-0645">Protease</keyword>
<feature type="domain" description="Peptidase M48" evidence="7">
    <location>
        <begin position="113"/>
        <end position="307"/>
    </location>
</feature>
<evidence type="ECO:0000259" key="7">
    <source>
        <dbReference type="Pfam" id="PF01435"/>
    </source>
</evidence>
<keyword evidence="2" id="KW-0479">Metal-binding</keyword>
<comment type="caution">
    <text evidence="8">The sequence shown here is derived from an EMBL/GenBank/DDBJ whole genome shotgun (WGS) entry which is preliminary data.</text>
</comment>
<comment type="cofactor">
    <cofactor evidence="6">
        <name>Zn(2+)</name>
        <dbReference type="ChEBI" id="CHEBI:29105"/>
    </cofactor>
    <text evidence="6">Binds 1 zinc ion per subunit.</text>
</comment>
<evidence type="ECO:0000256" key="1">
    <source>
        <dbReference type="ARBA" id="ARBA00022670"/>
    </source>
</evidence>
<dbReference type="Pfam" id="PF01435">
    <property type="entry name" value="Peptidase_M48"/>
    <property type="match status" value="1"/>
</dbReference>
<proteinExistence type="inferred from homology"/>
<accession>A0AAV7E016</accession>
<evidence type="ECO:0000256" key="3">
    <source>
        <dbReference type="ARBA" id="ARBA00022801"/>
    </source>
</evidence>